<comment type="caution">
    <text evidence="1">The sequence shown here is derived from an EMBL/GenBank/DDBJ whole genome shotgun (WGS) entry which is preliminary data.</text>
</comment>
<evidence type="ECO:0000313" key="1">
    <source>
        <dbReference type="EMBL" id="KAK7077912.1"/>
    </source>
</evidence>
<dbReference type="EMBL" id="JAXCGZ010008146">
    <property type="protein sequence ID" value="KAK7077912.1"/>
    <property type="molecule type" value="Genomic_DNA"/>
</dbReference>
<accession>A0AAN8X7D4</accession>
<keyword evidence="2" id="KW-1185">Reference proteome</keyword>
<sequence length="200" mass="23327">MGNLTLKRYKSAPVTIKHQTAPLMLTFIWDPFLQLKQKLRMVWLSNKMNPPTLVLMGTALHWMRKNYDIYLENPEKAANIYKKSLLHIAPFLKRLAKTALVVFKLLDHLPEPYNVTNIDLYNAIAAEAMPKNVAIWDSIIPLSDMYVSECQKHPQDTPNSNFWRCSDFRHSGFIIIEKFVDMLLNYACNRHLSLDKEYCV</sequence>
<protein>
    <submittedName>
        <fullName evidence="1">Uncharacterized protein</fullName>
    </submittedName>
</protein>
<evidence type="ECO:0000313" key="2">
    <source>
        <dbReference type="Proteomes" id="UP001381693"/>
    </source>
</evidence>
<name>A0AAN8X7D4_HALRR</name>
<reference evidence="1 2" key="1">
    <citation type="submission" date="2023-11" db="EMBL/GenBank/DDBJ databases">
        <title>Halocaridina rubra genome assembly.</title>
        <authorList>
            <person name="Smith C."/>
        </authorList>
    </citation>
    <scope>NUCLEOTIDE SEQUENCE [LARGE SCALE GENOMIC DNA]</scope>
    <source>
        <strain evidence="1">EP-1</strain>
        <tissue evidence="1">Whole</tissue>
    </source>
</reference>
<gene>
    <name evidence="1" type="ORF">SK128_007202</name>
</gene>
<dbReference type="AlphaFoldDB" id="A0AAN8X7D4"/>
<organism evidence="1 2">
    <name type="scientific">Halocaridina rubra</name>
    <name type="common">Hawaiian red shrimp</name>
    <dbReference type="NCBI Taxonomy" id="373956"/>
    <lineage>
        <taxon>Eukaryota</taxon>
        <taxon>Metazoa</taxon>
        <taxon>Ecdysozoa</taxon>
        <taxon>Arthropoda</taxon>
        <taxon>Crustacea</taxon>
        <taxon>Multicrustacea</taxon>
        <taxon>Malacostraca</taxon>
        <taxon>Eumalacostraca</taxon>
        <taxon>Eucarida</taxon>
        <taxon>Decapoda</taxon>
        <taxon>Pleocyemata</taxon>
        <taxon>Caridea</taxon>
        <taxon>Atyoidea</taxon>
        <taxon>Atyidae</taxon>
        <taxon>Halocaridina</taxon>
    </lineage>
</organism>
<dbReference type="Proteomes" id="UP001381693">
    <property type="component" value="Unassembled WGS sequence"/>
</dbReference>
<proteinExistence type="predicted"/>